<dbReference type="GO" id="GO:0008033">
    <property type="term" value="P:tRNA processing"/>
    <property type="evidence" value="ECO:0007669"/>
    <property type="project" value="UniProtKB-KW"/>
</dbReference>
<accession>A0A2S7W2Z0</accession>
<evidence type="ECO:0000313" key="6">
    <source>
        <dbReference type="EMBL" id="PQJ68214.1"/>
    </source>
</evidence>
<evidence type="ECO:0000256" key="3">
    <source>
        <dbReference type="ARBA" id="ARBA00022691"/>
    </source>
</evidence>
<dbReference type="InterPro" id="IPR039262">
    <property type="entry name" value="DTWD2/TAPT"/>
</dbReference>
<evidence type="ECO:0000313" key="7">
    <source>
        <dbReference type="Proteomes" id="UP000238730"/>
    </source>
</evidence>
<dbReference type="GO" id="GO:0016432">
    <property type="term" value="F:tRNA-uridine aminocarboxypropyltransferase activity"/>
    <property type="evidence" value="ECO:0007669"/>
    <property type="project" value="UniProtKB-EC"/>
</dbReference>
<dbReference type="Pfam" id="PF03942">
    <property type="entry name" value="DTW"/>
    <property type="match status" value="1"/>
</dbReference>
<dbReference type="OrthoDB" id="370626at2"/>
<proteinExistence type="predicted"/>
<keyword evidence="2" id="KW-0808">Transferase</keyword>
<dbReference type="EC" id="2.5.1.25" evidence="1"/>
<keyword evidence="4" id="KW-0819">tRNA processing</keyword>
<evidence type="ECO:0000256" key="4">
    <source>
        <dbReference type="ARBA" id="ARBA00022694"/>
    </source>
</evidence>
<dbReference type="PANTHER" id="PTHR21392">
    <property type="entry name" value="TRNA-URIDINE AMINOCARBOXYPROPYLTRANSFERASE 2"/>
    <property type="match status" value="1"/>
</dbReference>
<organism evidence="6 7">
    <name type="scientific">Photobacterium angustum</name>
    <dbReference type="NCBI Taxonomy" id="661"/>
    <lineage>
        <taxon>Bacteria</taxon>
        <taxon>Pseudomonadati</taxon>
        <taxon>Pseudomonadota</taxon>
        <taxon>Gammaproteobacteria</taxon>
        <taxon>Vibrionales</taxon>
        <taxon>Vibrionaceae</taxon>
        <taxon>Photobacterium</taxon>
    </lineage>
</organism>
<evidence type="ECO:0000256" key="1">
    <source>
        <dbReference type="ARBA" id="ARBA00012386"/>
    </source>
</evidence>
<dbReference type="SMART" id="SM01144">
    <property type="entry name" value="DTW"/>
    <property type="match status" value="1"/>
</dbReference>
<dbReference type="EMBL" id="MSCJ01000001">
    <property type="protein sequence ID" value="PQJ68214.1"/>
    <property type="molecule type" value="Genomic_DNA"/>
</dbReference>
<dbReference type="AlphaFoldDB" id="A0A2S7W2Z0"/>
<protein>
    <recommendedName>
        <fullName evidence="1">tRNA-uridine aminocarboxypropyltransferase</fullName>
        <ecNumber evidence="1">2.5.1.25</ecNumber>
    </recommendedName>
</protein>
<evidence type="ECO:0000259" key="5">
    <source>
        <dbReference type="SMART" id="SM01144"/>
    </source>
</evidence>
<sequence>MSCPRCGFQHNCICNLEPHLQCPAHFVLLTHPRELNKDTNTGKLLVNSLPYCRVEVWQRTEPPAHLLAQLRDPCYQAYLVFPSDEQHPSIELPQAQADQPTPLFIILDATWQEAKKMVRKSPWLSDLPRLALTPQQASNYALRRNQQDGNLCTCEVGIALLTQLQFTTEAAQLHQYFTAFIDTFHADKSGYKKTY</sequence>
<dbReference type="PANTHER" id="PTHR21392:SF1">
    <property type="entry name" value="TRNA-URIDINE AMINOCARBOXYPROPYLTRANSFERASE"/>
    <property type="match status" value="1"/>
</dbReference>
<gene>
    <name evidence="6" type="ORF">BTO08_12930</name>
</gene>
<name>A0A2S7W2Z0_PHOAN</name>
<feature type="domain" description="DTW" evidence="5">
    <location>
        <begin position="1"/>
        <end position="189"/>
    </location>
</feature>
<dbReference type="InterPro" id="IPR005636">
    <property type="entry name" value="DTW"/>
</dbReference>
<reference evidence="6 7" key="1">
    <citation type="submission" date="2016-12" db="EMBL/GenBank/DDBJ databases">
        <title>Diversity of luminous bacteria.</title>
        <authorList>
            <person name="Yoshizawa S."/>
            <person name="Kogure K."/>
        </authorList>
    </citation>
    <scope>NUCLEOTIDE SEQUENCE [LARGE SCALE GENOMIC DNA]</scope>
    <source>
        <strain evidence="6 7">LC1-200</strain>
    </source>
</reference>
<evidence type="ECO:0000256" key="2">
    <source>
        <dbReference type="ARBA" id="ARBA00022679"/>
    </source>
</evidence>
<comment type="caution">
    <text evidence="6">The sequence shown here is derived from an EMBL/GenBank/DDBJ whole genome shotgun (WGS) entry which is preliminary data.</text>
</comment>
<dbReference type="RefSeq" id="WP_105061193.1">
    <property type="nucleotide sequence ID" value="NZ_MSCJ01000001.1"/>
</dbReference>
<dbReference type="Proteomes" id="UP000238730">
    <property type="component" value="Unassembled WGS sequence"/>
</dbReference>
<keyword evidence="3" id="KW-0949">S-adenosyl-L-methionine</keyword>